<dbReference type="RefSeq" id="WP_413279101.1">
    <property type="nucleotide sequence ID" value="NZ_JBHFNT010000173.1"/>
</dbReference>
<gene>
    <name evidence="1" type="ORF">ACE1CA_19545</name>
</gene>
<evidence type="ECO:0000313" key="1">
    <source>
        <dbReference type="EMBL" id="MFB2836730.1"/>
    </source>
</evidence>
<accession>A0ABV4WNS6</accession>
<protein>
    <recommendedName>
        <fullName evidence="3">Cytochrome P450</fullName>
    </recommendedName>
</protein>
<keyword evidence="2" id="KW-1185">Reference proteome</keyword>
<organism evidence="1 2">
    <name type="scientific">Floridaenema evergladense BLCC-F167</name>
    <dbReference type="NCBI Taxonomy" id="3153639"/>
    <lineage>
        <taxon>Bacteria</taxon>
        <taxon>Bacillati</taxon>
        <taxon>Cyanobacteriota</taxon>
        <taxon>Cyanophyceae</taxon>
        <taxon>Oscillatoriophycideae</taxon>
        <taxon>Aerosakkonematales</taxon>
        <taxon>Aerosakkonemataceae</taxon>
        <taxon>Floridanema</taxon>
        <taxon>Floridanema evergladense</taxon>
    </lineage>
</organism>
<comment type="caution">
    <text evidence="1">The sequence shown here is derived from an EMBL/GenBank/DDBJ whole genome shotgun (WGS) entry which is preliminary data.</text>
</comment>
<name>A0ABV4WNS6_9CYAN</name>
<evidence type="ECO:0000313" key="2">
    <source>
        <dbReference type="Proteomes" id="UP001576780"/>
    </source>
</evidence>
<dbReference type="EMBL" id="JBHFNT010000173">
    <property type="protein sequence ID" value="MFB2836730.1"/>
    <property type="molecule type" value="Genomic_DNA"/>
</dbReference>
<evidence type="ECO:0008006" key="3">
    <source>
        <dbReference type="Google" id="ProtNLM"/>
    </source>
</evidence>
<proteinExistence type="predicted"/>
<dbReference type="Proteomes" id="UP001576780">
    <property type="component" value="Unassembled WGS sequence"/>
</dbReference>
<reference evidence="1 2" key="1">
    <citation type="submission" date="2024-09" db="EMBL/GenBank/DDBJ databases">
        <title>Floridaenema gen nov. (Aerosakkonemataceae, Aerosakkonematales ord. nov., Cyanobacteria) from benthic tropical and subtropical fresh waters, with the description of four new species.</title>
        <authorList>
            <person name="Moretto J.A."/>
            <person name="Berthold D.E."/>
            <person name="Lefler F.W."/>
            <person name="Huang I.-S."/>
            <person name="Laughinghouse H. IV."/>
        </authorList>
    </citation>
    <scope>NUCLEOTIDE SEQUENCE [LARGE SCALE GENOMIC DNA]</scope>
    <source>
        <strain evidence="1 2">BLCC-F167</strain>
    </source>
</reference>
<sequence>MYKKIKTSKDVANEIIERMNDRLRNEGIGQRDKETKEIFTELLEIVTLRKVLKKTKINRIPWRN</sequence>